<dbReference type="InterPro" id="IPR010093">
    <property type="entry name" value="SinI_DNA-bd"/>
</dbReference>
<evidence type="ECO:0000313" key="3">
    <source>
        <dbReference type="Proteomes" id="UP001064879"/>
    </source>
</evidence>
<evidence type="ECO:0000259" key="1">
    <source>
        <dbReference type="Pfam" id="PF12728"/>
    </source>
</evidence>
<protein>
    <submittedName>
        <fullName evidence="2">Helix-turn-helix domain-containing protein</fullName>
    </submittedName>
</protein>
<dbReference type="Pfam" id="PF12728">
    <property type="entry name" value="HTH_17"/>
    <property type="match status" value="1"/>
</dbReference>
<dbReference type="EMBL" id="CP093443">
    <property type="protein sequence ID" value="UVI35231.1"/>
    <property type="molecule type" value="Genomic_DNA"/>
</dbReference>
<organism evidence="2 3">
    <name type="scientific">Brevibacterium spongiae</name>
    <dbReference type="NCBI Taxonomy" id="2909672"/>
    <lineage>
        <taxon>Bacteria</taxon>
        <taxon>Bacillati</taxon>
        <taxon>Actinomycetota</taxon>
        <taxon>Actinomycetes</taxon>
        <taxon>Micrococcales</taxon>
        <taxon>Brevibacteriaceae</taxon>
        <taxon>Brevibacterium</taxon>
    </lineage>
</organism>
<dbReference type="InterPro" id="IPR041657">
    <property type="entry name" value="HTH_17"/>
</dbReference>
<name>A0ABY5SMS8_9MICO</name>
<accession>A0ABY5SMS8</accession>
<evidence type="ECO:0000313" key="2">
    <source>
        <dbReference type="EMBL" id="UVI35231.1"/>
    </source>
</evidence>
<feature type="domain" description="Helix-turn-helix" evidence="1">
    <location>
        <begin position="60"/>
        <end position="106"/>
    </location>
</feature>
<dbReference type="NCBIfam" id="TIGR01764">
    <property type="entry name" value="excise"/>
    <property type="match status" value="1"/>
</dbReference>
<keyword evidence="3" id="KW-1185">Reference proteome</keyword>
<sequence>MAEAIAHEKADELRAAIDEMFAELQDSSAASVVAHNAFLRLVDVLESSSDVVVLPSNKLVSTQQAADLLGVSRMTVVRLIERGEITTQGGGLHRRIPADELARYQSTSSARRRTVIREFAAEIDENTPPDEIIQTR</sequence>
<dbReference type="RefSeq" id="WP_265417900.1">
    <property type="nucleotide sequence ID" value="NZ_CP093443.1"/>
</dbReference>
<gene>
    <name evidence="2" type="ORF">L1F31_14055</name>
</gene>
<proteinExistence type="predicted"/>
<dbReference type="Proteomes" id="UP001064879">
    <property type="component" value="Chromosome"/>
</dbReference>
<reference evidence="2" key="1">
    <citation type="submission" date="2022-03" db="EMBL/GenBank/DDBJ databases">
        <title>Brevibacterium spongiae sp. nov., isolated from marine sponge.</title>
        <authorList>
            <person name="Li Z."/>
            <person name="Zhang M."/>
        </authorList>
    </citation>
    <scope>NUCLEOTIDE SEQUENCE</scope>
    <source>
        <strain evidence="2">WHS-Z9</strain>
    </source>
</reference>